<feature type="compositionally biased region" description="Low complexity" evidence="14">
    <location>
        <begin position="372"/>
        <end position="383"/>
    </location>
</feature>
<evidence type="ECO:0000256" key="5">
    <source>
        <dbReference type="ARBA" id="ARBA00019973"/>
    </source>
</evidence>
<dbReference type="SMART" id="SM00220">
    <property type="entry name" value="S_TKc"/>
    <property type="match status" value="1"/>
</dbReference>
<dbReference type="InterPro" id="IPR011009">
    <property type="entry name" value="Kinase-like_dom_sf"/>
</dbReference>
<keyword evidence="9" id="KW-0067">ATP-binding</keyword>
<evidence type="ECO:0000256" key="9">
    <source>
        <dbReference type="ARBA" id="ARBA00022840"/>
    </source>
</evidence>
<keyword evidence="6" id="KW-0808">Transferase</keyword>
<keyword evidence="17" id="KW-1185">Reference proteome</keyword>
<reference evidence="16 17" key="1">
    <citation type="submission" date="2024-04" db="EMBL/GenBank/DDBJ databases">
        <title>Phyllosticta paracitricarpa is synonymous to the EU quarantine fungus P. citricarpa based on phylogenomic analyses.</title>
        <authorList>
            <consortium name="Lawrence Berkeley National Laboratory"/>
            <person name="Van Ingen-Buijs V.A."/>
            <person name="Van Westerhoven A.C."/>
            <person name="Haridas S."/>
            <person name="Skiadas P."/>
            <person name="Martin F."/>
            <person name="Groenewald J.Z."/>
            <person name="Crous P.W."/>
            <person name="Seidl M.F."/>
        </authorList>
    </citation>
    <scope>NUCLEOTIDE SEQUENCE [LARGE SCALE GENOMIC DNA]</scope>
    <source>
        <strain evidence="16 17">CBS 123374</strain>
    </source>
</reference>
<dbReference type="Gene3D" id="1.10.510.10">
    <property type="entry name" value="Transferase(Phosphotransferase) domain 1"/>
    <property type="match status" value="1"/>
</dbReference>
<dbReference type="PROSITE" id="PS50011">
    <property type="entry name" value="PROTEIN_KINASE_DOM"/>
    <property type="match status" value="1"/>
</dbReference>
<evidence type="ECO:0000256" key="14">
    <source>
        <dbReference type="SAM" id="MobiDB-lite"/>
    </source>
</evidence>
<feature type="compositionally biased region" description="Pro residues" evidence="14">
    <location>
        <begin position="576"/>
        <end position="589"/>
    </location>
</feature>
<dbReference type="PANTHER" id="PTHR43289:SF33">
    <property type="entry name" value="SERINE_THREONINE KINASE 31"/>
    <property type="match status" value="1"/>
</dbReference>
<comment type="catalytic activity">
    <reaction evidence="13">
        <text>L-seryl-[protein] + ATP = O-phospho-L-seryl-[protein] + ADP + H(+)</text>
        <dbReference type="Rhea" id="RHEA:17989"/>
        <dbReference type="Rhea" id="RHEA-COMP:9863"/>
        <dbReference type="Rhea" id="RHEA-COMP:11604"/>
        <dbReference type="ChEBI" id="CHEBI:15378"/>
        <dbReference type="ChEBI" id="CHEBI:29999"/>
        <dbReference type="ChEBI" id="CHEBI:30616"/>
        <dbReference type="ChEBI" id="CHEBI:83421"/>
        <dbReference type="ChEBI" id="CHEBI:456216"/>
        <dbReference type="EC" id="2.7.11.1"/>
    </reaction>
</comment>
<keyword evidence="7" id="KW-0547">Nucleotide-binding</keyword>
<evidence type="ECO:0000256" key="8">
    <source>
        <dbReference type="ARBA" id="ARBA00022777"/>
    </source>
</evidence>
<comment type="caution">
    <text evidence="16">The sequence shown here is derived from an EMBL/GenBank/DDBJ whole genome shotgun (WGS) entry which is preliminary data.</text>
</comment>
<evidence type="ECO:0000259" key="15">
    <source>
        <dbReference type="PROSITE" id="PS50011"/>
    </source>
</evidence>
<dbReference type="InterPro" id="IPR000719">
    <property type="entry name" value="Prot_kinase_dom"/>
</dbReference>
<keyword evidence="8" id="KW-0418">Kinase</keyword>
<sequence>MGSRSLNHIVTQNSIAFNALIYGYAGHSLVTPHAPLCQIWWTQEHIDAKVTEEFVASRLRYEFKQKLIRPLAFGDGLTDDTYLDWILEKAKRFFLILCEIGVPEQIFRIIDDSWDDEELPLALDAVDRLGLSNKGDDTLNRKFYNTQFTFLLRELQQGAHVDYGENEAIPLEYVHAFPAAQSLQHWSRVHLPKNANKKYVRRRIPLGIEGNGTSEADFRKDVKIAQALKHDHIAPIWASYTSKGVGFILSSFVGHHTLRTFIDHRTAPQYMRLSKRARQTLVLDWMHCLIDTVATLHASGLIHGDIRPSNILIDHENNIAFSDIGSLQSFQRDKRNSSEEVYNYAAPESHEFVFARLFSPVSSPKESRRSSVDSSISSLTSESGRSRVRQKLGPRSTSFSGRTPLDFSKLSKTKTSDEDVASWGSTEGDIFSLGCVFLDMLTFMMRKKPGDFVKHRTTKQKGAPANKSSSRTDSSFHINLAKLDGWMELLDRLAFEQEDRHFRAVGPLLQLVRDMLRREPSGRPNAYAVAGRLRDILLDSAALDFLHCEVRPLRLRMEEIHPGRPWTAPHMSAPRSPLPPPVQLPPDLKPIPEDATADEDRVRGELKRDSQHQQHGGVSDLDFASLPAELSSAATLRYSMADSMMSESTFVGSMSPPRPKSVRSLKSVWGHSLATLPGGGRWSSFKAAGRFVRDVT</sequence>
<feature type="compositionally biased region" description="Basic and acidic residues" evidence="14">
    <location>
        <begin position="598"/>
        <end position="612"/>
    </location>
</feature>
<dbReference type="Pfam" id="PF00069">
    <property type="entry name" value="Pkinase"/>
    <property type="match status" value="1"/>
</dbReference>
<accession>A0ABR1YLH7</accession>
<dbReference type="SUPFAM" id="SSF56112">
    <property type="entry name" value="Protein kinase-like (PK-like)"/>
    <property type="match status" value="1"/>
</dbReference>
<name>A0ABR1YLH7_9PEZI</name>
<gene>
    <name evidence="16" type="ORF">HDK90DRAFT_263340</name>
</gene>
<comment type="subunit">
    <text evidence="2">Component of the EKC/KEOPS complex composed of at least BUD32, CGI121, GON7, KAE1 and PCC1; the whole complex dimerizes.</text>
</comment>
<evidence type="ECO:0000313" key="17">
    <source>
        <dbReference type="Proteomes" id="UP001492380"/>
    </source>
</evidence>
<evidence type="ECO:0000256" key="4">
    <source>
        <dbReference type="ARBA" id="ARBA00013948"/>
    </source>
</evidence>
<feature type="domain" description="Protein kinase" evidence="15">
    <location>
        <begin position="123"/>
        <end position="538"/>
    </location>
</feature>
<protein>
    <recommendedName>
        <fullName evidence="5">EKC/KEOPS complex subunit BUD32</fullName>
        <ecNumber evidence="3">2.7.11.1</ecNumber>
    </recommendedName>
    <alternativeName>
        <fullName evidence="10 11">Atypical Serine/threonine protein kinase BUD32</fullName>
    </alternativeName>
    <alternativeName>
        <fullName evidence="4">EKC/KEOPS complex subunit bud32</fullName>
    </alternativeName>
</protein>
<feature type="region of interest" description="Disordered" evidence="14">
    <location>
        <begin position="566"/>
        <end position="620"/>
    </location>
</feature>
<evidence type="ECO:0000256" key="12">
    <source>
        <dbReference type="ARBA" id="ARBA00047899"/>
    </source>
</evidence>
<evidence type="ECO:0000256" key="2">
    <source>
        <dbReference type="ARBA" id="ARBA00011534"/>
    </source>
</evidence>
<comment type="function">
    <text evidence="1">Component of the EKC/KEOPS complex that is required for the formation of a threonylcarbamoyl group on adenosine at position 37 (t(6)A37) in tRNAs that read codons beginning with adenine. The complex is probably involved in the transfer of the threonylcarbamoyl moiety of threonylcarbamoyl-AMP (TC-AMP) to the N6 group of A37. BUD32 has ATPase activity in the context of the EKC/KEOPS complex and likely plays a supporting role to the catalytic subunit KAE1. The EKC/KEOPS complex also promotes both telomere uncapping and telomere elongation. The complex is required for efficient recruitment of transcriptional coactivators.</text>
</comment>
<feature type="region of interest" description="Disordered" evidence="14">
    <location>
        <begin position="363"/>
        <end position="404"/>
    </location>
</feature>
<evidence type="ECO:0000256" key="6">
    <source>
        <dbReference type="ARBA" id="ARBA00022679"/>
    </source>
</evidence>
<evidence type="ECO:0000313" key="16">
    <source>
        <dbReference type="EMBL" id="KAK8233323.1"/>
    </source>
</evidence>
<dbReference type="PROSITE" id="PS00109">
    <property type="entry name" value="PROTEIN_KINASE_TYR"/>
    <property type="match status" value="1"/>
</dbReference>
<evidence type="ECO:0000256" key="1">
    <source>
        <dbReference type="ARBA" id="ARBA00003747"/>
    </source>
</evidence>
<proteinExistence type="predicted"/>
<dbReference type="PANTHER" id="PTHR43289">
    <property type="entry name" value="MITOGEN-ACTIVATED PROTEIN KINASE KINASE KINASE 20-RELATED"/>
    <property type="match status" value="1"/>
</dbReference>
<comment type="catalytic activity">
    <reaction evidence="12">
        <text>L-threonyl-[protein] + ATP = O-phospho-L-threonyl-[protein] + ADP + H(+)</text>
        <dbReference type="Rhea" id="RHEA:46608"/>
        <dbReference type="Rhea" id="RHEA-COMP:11060"/>
        <dbReference type="Rhea" id="RHEA-COMP:11605"/>
        <dbReference type="ChEBI" id="CHEBI:15378"/>
        <dbReference type="ChEBI" id="CHEBI:30013"/>
        <dbReference type="ChEBI" id="CHEBI:30616"/>
        <dbReference type="ChEBI" id="CHEBI:61977"/>
        <dbReference type="ChEBI" id="CHEBI:456216"/>
        <dbReference type="EC" id="2.7.11.1"/>
    </reaction>
</comment>
<evidence type="ECO:0000256" key="13">
    <source>
        <dbReference type="ARBA" id="ARBA00048679"/>
    </source>
</evidence>
<evidence type="ECO:0000256" key="11">
    <source>
        <dbReference type="ARBA" id="ARBA00033194"/>
    </source>
</evidence>
<dbReference type="Proteomes" id="UP001492380">
    <property type="component" value="Unassembled WGS sequence"/>
</dbReference>
<organism evidence="16 17">
    <name type="scientific">Phyllosticta capitalensis</name>
    <dbReference type="NCBI Taxonomy" id="121624"/>
    <lineage>
        <taxon>Eukaryota</taxon>
        <taxon>Fungi</taxon>
        <taxon>Dikarya</taxon>
        <taxon>Ascomycota</taxon>
        <taxon>Pezizomycotina</taxon>
        <taxon>Dothideomycetes</taxon>
        <taxon>Dothideomycetes incertae sedis</taxon>
        <taxon>Botryosphaeriales</taxon>
        <taxon>Phyllostictaceae</taxon>
        <taxon>Phyllosticta</taxon>
    </lineage>
</organism>
<dbReference type="EC" id="2.7.11.1" evidence="3"/>
<evidence type="ECO:0000256" key="10">
    <source>
        <dbReference type="ARBA" id="ARBA00030980"/>
    </source>
</evidence>
<dbReference type="EMBL" id="JBBWRZ010000006">
    <property type="protein sequence ID" value="KAK8233323.1"/>
    <property type="molecule type" value="Genomic_DNA"/>
</dbReference>
<evidence type="ECO:0000256" key="7">
    <source>
        <dbReference type="ARBA" id="ARBA00022741"/>
    </source>
</evidence>
<dbReference type="InterPro" id="IPR008266">
    <property type="entry name" value="Tyr_kinase_AS"/>
</dbReference>
<evidence type="ECO:0000256" key="3">
    <source>
        <dbReference type="ARBA" id="ARBA00012513"/>
    </source>
</evidence>